<dbReference type="Pfam" id="PF11957">
    <property type="entry name" value="efThoc1"/>
    <property type="match status" value="1"/>
</dbReference>
<sequence>MASGINFVETVEKFLSAIRSIANDDCDKVIEETWNDCTGGDADKKSALDQAFRQFIAGKITDSCVVVGHQNEDGTDMEIVKNGDTSFEKITLFQNSLNMIILHAQQNKCTSYLPITLMSDIFDALTLTECEKLFNFVEDNVKIWTAEPFFKLGKNHLLRMCNDILRRLSKSLNTIFCGRIQLFLACLFPVEEKSALNIMSQFHTENLTVYKKNKEEFNMEALLDDNDTDIPEVASPIDFNLYYRFWFLQDFFRQPNQCFKPEGWKKFKNYVTEILNVFENYKIEYNEKKRSKGGSNAVDDVTFADIMSTSGNADYFPKYLTNEKLLDLQINDSNFRRYFLVQILILCQYLTGEVKFKTQANYKLLEKQSLWVHELVDRVYGIINDTPPKGKKFANVVRHVLTREENWISWKNEGCQSFAKAEQKLTAPKPQVREVMRGKRMVKTRGVKRSVGDEFLNNTKKKINLGTPELTKLWNLCPDNMEACKAESRLKFLPQLEPFFEEAVEQADPEAGIEDEYKIVNKPNFQWKALRLLARRSHHFFTPSTTPFKALPAYLTSVIEQLGKEFNKTAQNAVSLNETAETTVKQELTV</sequence>
<proteinExistence type="predicted"/>
<dbReference type="GeneID" id="136807537"/>
<dbReference type="AlphaFoldDB" id="A0A7M5UK84"/>
<name>A0A7M5UK84_9CNID</name>
<dbReference type="OrthoDB" id="10257415at2759"/>
<organism evidence="1 2">
    <name type="scientific">Clytia hemisphaerica</name>
    <dbReference type="NCBI Taxonomy" id="252671"/>
    <lineage>
        <taxon>Eukaryota</taxon>
        <taxon>Metazoa</taxon>
        <taxon>Cnidaria</taxon>
        <taxon>Hydrozoa</taxon>
        <taxon>Hydroidolina</taxon>
        <taxon>Leptothecata</taxon>
        <taxon>Obeliida</taxon>
        <taxon>Clytiidae</taxon>
        <taxon>Clytia</taxon>
    </lineage>
</organism>
<dbReference type="Proteomes" id="UP000594262">
    <property type="component" value="Unplaced"/>
</dbReference>
<accession>A0A7M5UK84</accession>
<dbReference type="GO" id="GO:0006406">
    <property type="term" value="P:mRNA export from nucleus"/>
    <property type="evidence" value="ECO:0007669"/>
    <property type="project" value="TreeGrafter"/>
</dbReference>
<evidence type="ECO:0000313" key="2">
    <source>
        <dbReference type="Proteomes" id="UP000594262"/>
    </source>
</evidence>
<evidence type="ECO:0008006" key="3">
    <source>
        <dbReference type="Google" id="ProtNLM"/>
    </source>
</evidence>
<dbReference type="InterPro" id="IPR021861">
    <property type="entry name" value="THO_THOC1"/>
</dbReference>
<protein>
    <recommendedName>
        <fullName evidence="3">THO complex subunit 1</fullName>
    </recommendedName>
</protein>
<keyword evidence="2" id="KW-1185">Reference proteome</keyword>
<dbReference type="PANTHER" id="PTHR13265">
    <property type="entry name" value="THO COMPLEX SUBUNIT 1"/>
    <property type="match status" value="1"/>
</dbReference>
<evidence type="ECO:0000313" key="1">
    <source>
        <dbReference type="EnsemblMetazoa" id="CLYHEMP000464.1"/>
    </source>
</evidence>
<reference evidence="1" key="1">
    <citation type="submission" date="2021-01" db="UniProtKB">
        <authorList>
            <consortium name="EnsemblMetazoa"/>
        </authorList>
    </citation>
    <scope>IDENTIFICATION</scope>
</reference>
<dbReference type="GO" id="GO:0000445">
    <property type="term" value="C:THO complex part of transcription export complex"/>
    <property type="evidence" value="ECO:0007669"/>
    <property type="project" value="TreeGrafter"/>
</dbReference>
<dbReference type="RefSeq" id="XP_066920222.1">
    <property type="nucleotide sequence ID" value="XM_067064121.1"/>
</dbReference>
<dbReference type="EnsemblMetazoa" id="CLYHEMT000464.1">
    <property type="protein sequence ID" value="CLYHEMP000464.1"/>
    <property type="gene ID" value="CLYHEMG000464"/>
</dbReference>
<dbReference type="PANTHER" id="PTHR13265:SF0">
    <property type="entry name" value="HPR1"/>
    <property type="match status" value="1"/>
</dbReference>